<evidence type="ECO:0000256" key="3">
    <source>
        <dbReference type="ARBA" id="ARBA00022630"/>
    </source>
</evidence>
<evidence type="ECO:0000256" key="1">
    <source>
        <dbReference type="ARBA" id="ARBA00001917"/>
    </source>
</evidence>
<dbReference type="GO" id="GO:0016491">
    <property type="term" value="F:oxidoreductase activity"/>
    <property type="evidence" value="ECO:0007669"/>
    <property type="project" value="UniProtKB-KW"/>
</dbReference>
<dbReference type="Pfam" id="PF13187">
    <property type="entry name" value="Fer4_9"/>
    <property type="match status" value="1"/>
</dbReference>
<comment type="similarity">
    <text evidence="2">Belongs to the nitroreductase family.</text>
</comment>
<dbReference type="GeneID" id="79949887"/>
<dbReference type="RefSeq" id="WP_278100730.1">
    <property type="nucleotide sequence ID" value="NZ_CP091092.1"/>
</dbReference>
<dbReference type="EMBL" id="CP091092">
    <property type="protein sequence ID" value="WFN37890.1"/>
    <property type="molecule type" value="Genomic_DNA"/>
</dbReference>
<dbReference type="InterPro" id="IPR000415">
    <property type="entry name" value="Nitroreductase-like"/>
</dbReference>
<evidence type="ECO:0000313" key="8">
    <source>
        <dbReference type="Proteomes" id="UP001218895"/>
    </source>
</evidence>
<name>A0AAF0FQK3_9EURY</name>
<reference evidence="7" key="1">
    <citation type="submission" date="2022-01" db="EMBL/GenBank/DDBJ databases">
        <title>Complete genome of Methanomicrobium antiquum DSM 21220.</title>
        <authorList>
            <person name="Chen S.-C."/>
            <person name="You Y.-T."/>
            <person name="Zhou Y.-Z."/>
            <person name="Lai M.-C."/>
        </authorList>
    </citation>
    <scope>NUCLEOTIDE SEQUENCE</scope>
    <source>
        <strain evidence="7">DSM 21220</strain>
    </source>
</reference>
<dbReference type="PANTHER" id="PTHR43673:SF2">
    <property type="entry name" value="NITROREDUCTASE"/>
    <property type="match status" value="1"/>
</dbReference>
<keyword evidence="5" id="KW-0560">Oxidoreductase</keyword>
<dbReference type="Gene3D" id="3.40.109.10">
    <property type="entry name" value="NADH Oxidase"/>
    <property type="match status" value="1"/>
</dbReference>
<sequence>MPVITVDEKLCTGCGTCSRICPGRIIIQPEDKEIPYVPKELENMCINCGHCEAFCPENALLAGSPQGVSNPVLKGTGEISTEDIELYLKKRRSIRSYKKNPVSREIILNILDIARYAPSGCNAQSVGWTVVYKREKVRRISELTIEWMKTLVNTPHPMSCFAPGLIDAWESGYDVICRGAPHLVVAHVPENNPLAQVDSIISLSHFEIAGQAFGVGSCWAGFVAGAAMFYEPISKELEIPKGRKFANALMFGYPNYTPHAIPKRKPLDVSWI</sequence>
<dbReference type="Pfam" id="PF00881">
    <property type="entry name" value="Nitroreductase"/>
    <property type="match status" value="1"/>
</dbReference>
<dbReference type="PROSITE" id="PS00198">
    <property type="entry name" value="4FE4S_FER_1"/>
    <property type="match status" value="1"/>
</dbReference>
<dbReference type="InterPro" id="IPR029479">
    <property type="entry name" value="Nitroreductase"/>
</dbReference>
<evidence type="ECO:0000256" key="2">
    <source>
        <dbReference type="ARBA" id="ARBA00007118"/>
    </source>
</evidence>
<keyword evidence="4" id="KW-0288">FMN</keyword>
<dbReference type="SUPFAM" id="SSF54862">
    <property type="entry name" value="4Fe-4S ferredoxins"/>
    <property type="match status" value="1"/>
</dbReference>
<dbReference type="CDD" id="cd02143">
    <property type="entry name" value="nitroreductase_FeS-like"/>
    <property type="match status" value="1"/>
</dbReference>
<comment type="cofactor">
    <cofactor evidence="1">
        <name>FMN</name>
        <dbReference type="ChEBI" id="CHEBI:58210"/>
    </cofactor>
</comment>
<keyword evidence="8" id="KW-1185">Reference proteome</keyword>
<dbReference type="Gene3D" id="3.30.70.20">
    <property type="match status" value="1"/>
</dbReference>
<feature type="domain" description="4Fe-4S ferredoxin-type" evidence="6">
    <location>
        <begin position="2"/>
        <end position="32"/>
    </location>
</feature>
<dbReference type="AlphaFoldDB" id="A0AAF0FQK3"/>
<proteinExistence type="inferred from homology"/>
<gene>
    <name evidence="7" type="ORF">L1994_05775</name>
</gene>
<evidence type="ECO:0000256" key="5">
    <source>
        <dbReference type="ARBA" id="ARBA00023002"/>
    </source>
</evidence>
<dbReference type="PROSITE" id="PS51379">
    <property type="entry name" value="4FE4S_FER_2"/>
    <property type="match status" value="2"/>
</dbReference>
<dbReference type="SUPFAM" id="SSF55469">
    <property type="entry name" value="FMN-dependent nitroreductase-like"/>
    <property type="match status" value="1"/>
</dbReference>
<feature type="domain" description="4Fe-4S ferredoxin-type" evidence="6">
    <location>
        <begin position="36"/>
        <end position="65"/>
    </location>
</feature>
<dbReference type="PANTHER" id="PTHR43673">
    <property type="entry name" value="NAD(P)H NITROREDUCTASE YDGI-RELATED"/>
    <property type="match status" value="1"/>
</dbReference>
<dbReference type="InterPro" id="IPR017896">
    <property type="entry name" value="4Fe4S_Fe-S-bd"/>
</dbReference>
<organism evidence="7 8">
    <name type="scientific">Methanomicrobium antiquum</name>
    <dbReference type="NCBI Taxonomy" id="487686"/>
    <lineage>
        <taxon>Archaea</taxon>
        <taxon>Methanobacteriati</taxon>
        <taxon>Methanobacteriota</taxon>
        <taxon>Stenosarchaea group</taxon>
        <taxon>Methanomicrobia</taxon>
        <taxon>Methanomicrobiales</taxon>
        <taxon>Methanomicrobiaceae</taxon>
        <taxon>Methanomicrobium</taxon>
    </lineage>
</organism>
<dbReference type="InterPro" id="IPR017900">
    <property type="entry name" value="4Fe4S_Fe_S_CS"/>
</dbReference>
<protein>
    <submittedName>
        <fullName evidence="7">Nitroreductase family protein</fullName>
    </submittedName>
</protein>
<keyword evidence="3" id="KW-0285">Flavoprotein</keyword>
<dbReference type="KEGG" id="manq:L1994_05775"/>
<evidence type="ECO:0000313" key="7">
    <source>
        <dbReference type="EMBL" id="WFN37890.1"/>
    </source>
</evidence>
<evidence type="ECO:0000256" key="4">
    <source>
        <dbReference type="ARBA" id="ARBA00022643"/>
    </source>
</evidence>
<accession>A0AAF0FQK3</accession>
<dbReference type="Proteomes" id="UP001218895">
    <property type="component" value="Chromosome"/>
</dbReference>
<evidence type="ECO:0000259" key="6">
    <source>
        <dbReference type="PROSITE" id="PS51379"/>
    </source>
</evidence>